<comment type="caution">
    <text evidence="4">The sequence shown here is derived from an EMBL/GenBank/DDBJ whole genome shotgun (WGS) entry which is preliminary data.</text>
</comment>
<name>A0A7K9CZ77_9AVES</name>
<keyword evidence="2" id="KW-1133">Transmembrane helix</keyword>
<dbReference type="InterPro" id="IPR015373">
    <property type="entry name" value="Interferon/interleukin_rcp_dom"/>
</dbReference>
<dbReference type="Proteomes" id="UP000518305">
    <property type="component" value="Unassembled WGS sequence"/>
</dbReference>
<feature type="non-terminal residue" evidence="4">
    <location>
        <position position="1"/>
    </location>
</feature>
<dbReference type="Pfam" id="PF01108">
    <property type="entry name" value="Tissue_fac"/>
    <property type="match status" value="1"/>
</dbReference>
<dbReference type="EMBL" id="VWZJ01003571">
    <property type="protein sequence ID" value="NXG57498.1"/>
    <property type="molecule type" value="Genomic_DNA"/>
</dbReference>
<dbReference type="CDD" id="cd00063">
    <property type="entry name" value="FN3"/>
    <property type="match status" value="1"/>
</dbReference>
<feature type="transmembrane region" description="Helical" evidence="2">
    <location>
        <begin position="419"/>
        <end position="447"/>
    </location>
</feature>
<dbReference type="PROSITE" id="PS50853">
    <property type="entry name" value="FN3"/>
    <property type="match status" value="2"/>
</dbReference>
<feature type="domain" description="Fibronectin type-III" evidence="3">
    <location>
        <begin position="315"/>
        <end position="417"/>
    </location>
</feature>
<keyword evidence="2" id="KW-0472">Membrane</keyword>
<evidence type="ECO:0000313" key="4">
    <source>
        <dbReference type="EMBL" id="NXG57498.1"/>
    </source>
</evidence>
<dbReference type="InterPro" id="IPR003961">
    <property type="entry name" value="FN3_dom"/>
</dbReference>
<dbReference type="SUPFAM" id="SSF49265">
    <property type="entry name" value="Fibronectin type III"/>
    <property type="match status" value="4"/>
</dbReference>
<feature type="domain" description="Fibronectin type-III" evidence="3">
    <location>
        <begin position="7"/>
        <end position="110"/>
    </location>
</feature>
<dbReference type="InterPro" id="IPR036116">
    <property type="entry name" value="FN3_sf"/>
</dbReference>
<evidence type="ECO:0000259" key="3">
    <source>
        <dbReference type="PROSITE" id="PS50853"/>
    </source>
</evidence>
<keyword evidence="2" id="KW-0812">Transmembrane</keyword>
<evidence type="ECO:0000256" key="2">
    <source>
        <dbReference type="SAM" id="Phobius"/>
    </source>
</evidence>
<dbReference type="AlphaFoldDB" id="A0A7K9CZ77"/>
<gene>
    <name evidence="4" type="primary">Ifnar1</name>
    <name evidence="4" type="ORF">HEMCOM_R12188</name>
</gene>
<dbReference type="FunFam" id="2.60.40.10:FF:000842">
    <property type="entry name" value="Interferon receptor 1 isoform 4"/>
    <property type="match status" value="2"/>
</dbReference>
<feature type="non-terminal residue" evidence="4">
    <location>
        <position position="542"/>
    </location>
</feature>
<organism evidence="4 5">
    <name type="scientific">Hemiprocne comata</name>
    <dbReference type="NCBI Taxonomy" id="243314"/>
    <lineage>
        <taxon>Eukaryota</taxon>
        <taxon>Metazoa</taxon>
        <taxon>Chordata</taxon>
        <taxon>Craniata</taxon>
        <taxon>Vertebrata</taxon>
        <taxon>Euteleostomi</taxon>
        <taxon>Archelosauria</taxon>
        <taxon>Archosauria</taxon>
        <taxon>Dinosauria</taxon>
        <taxon>Saurischia</taxon>
        <taxon>Theropoda</taxon>
        <taxon>Coelurosauria</taxon>
        <taxon>Aves</taxon>
        <taxon>Neognathae</taxon>
        <taxon>Neoaves</taxon>
        <taxon>Strisores</taxon>
        <taxon>Apodiformes</taxon>
        <taxon>Apodidae</taxon>
        <taxon>Hemiprocninae</taxon>
        <taxon>Hemiprocne</taxon>
    </lineage>
</organism>
<feature type="compositionally biased region" description="Polar residues" evidence="1">
    <location>
        <begin position="516"/>
        <end position="531"/>
    </location>
</feature>
<dbReference type="GO" id="GO:0004905">
    <property type="term" value="F:type I interferon receptor activity"/>
    <property type="evidence" value="ECO:0007669"/>
    <property type="project" value="TreeGrafter"/>
</dbReference>
<keyword evidence="5" id="KW-1185">Reference proteome</keyword>
<accession>A0A7K9CZ77</accession>
<dbReference type="SMART" id="SM00060">
    <property type="entry name" value="FN3"/>
    <property type="match status" value="2"/>
</dbReference>
<evidence type="ECO:0000313" key="5">
    <source>
        <dbReference type="Proteomes" id="UP000518305"/>
    </source>
</evidence>
<dbReference type="Gene3D" id="2.60.40.10">
    <property type="entry name" value="Immunoglobulins"/>
    <property type="match status" value="4"/>
</dbReference>
<dbReference type="InterPro" id="IPR013783">
    <property type="entry name" value="Ig-like_fold"/>
</dbReference>
<feature type="region of interest" description="Disordered" evidence="1">
    <location>
        <begin position="509"/>
        <end position="542"/>
    </location>
</feature>
<proteinExistence type="predicted"/>
<dbReference type="OrthoDB" id="9944680at2759"/>
<dbReference type="PANTHER" id="PTHR20859">
    <property type="entry name" value="INTERFERON/INTERLEUKIN RECEPTOR"/>
    <property type="match status" value="1"/>
</dbReference>
<protein>
    <submittedName>
        <fullName evidence="4">INAR1 protein</fullName>
    </submittedName>
</protein>
<dbReference type="Pfam" id="PF09294">
    <property type="entry name" value="Interfer-bind"/>
    <property type="match status" value="2"/>
</dbReference>
<dbReference type="PANTHER" id="PTHR20859:SF54">
    <property type="entry name" value="INTERFERON ALPHA_BETA RECEPTOR 1"/>
    <property type="match status" value="1"/>
</dbReference>
<dbReference type="GO" id="GO:0005886">
    <property type="term" value="C:plasma membrane"/>
    <property type="evidence" value="ECO:0007669"/>
    <property type="project" value="TreeGrafter"/>
</dbReference>
<sequence>GQTNLKSPQDIQVDVVNTNFTLRWNYTGNDTNVTFSAEYRSEDHNINETEWKELSGCQNVTGMECDFSSAITEYFDTHHVRVRAERGEEVSPWSSVFEMIPYLIAQIGPPGIQLQSTNGVIKVKVSPPEANRVRKMWVADLVFKYNVVIWENSSNAELRNQSIFPTDIIDDLAPDTTYCLKVQATLPLELQEGLFSPVHCVKTTRKAVNDLFCATNVRVLALNWKFHLHWNNQYKQHVSYNVQYLIGYLKKLHDDYSVKWVNVPGCENITDTQCNFSSVITTTSGFYYLRVQAMSEYNKSCFSKEVKIDPLITNEIGPPSVKVDISDVLLHIQISPPGGPESEVMRDDYDLSYRVVYWKNSSNNEEEIKIKEIKQTISTVSDLTPSTLYCVKVQAFSEVYNKSSHFSKEECIKTPGGKILPLIILATFVTALIVVLVVATLLVFALYQAYNKIKYVFFPSCQPPLNIEGFGGQLVSHPFLSTKEEPIENCSIIETITEEVNQIELKDYKHSKQSSRDSGNYSNNDDTSGSEVSEETLGKQIV</sequence>
<reference evidence="4 5" key="1">
    <citation type="submission" date="2019-09" db="EMBL/GenBank/DDBJ databases">
        <title>Bird 10,000 Genomes (B10K) Project - Family phase.</title>
        <authorList>
            <person name="Zhang G."/>
        </authorList>
    </citation>
    <scope>NUCLEOTIDE SEQUENCE [LARGE SCALE GENOMIC DNA]</scope>
    <source>
        <strain evidence="4">B10K-DU-001-23</strain>
        <tissue evidence="4">Muscle</tissue>
    </source>
</reference>
<evidence type="ECO:0000256" key="1">
    <source>
        <dbReference type="SAM" id="MobiDB-lite"/>
    </source>
</evidence>
<dbReference type="InterPro" id="IPR050650">
    <property type="entry name" value="Type-II_Cytokine-TF_Rcpt"/>
</dbReference>